<keyword evidence="8" id="KW-0902">Two-component regulatory system</keyword>
<keyword evidence="4" id="KW-0808">Transferase</keyword>
<proteinExistence type="predicted"/>
<keyword evidence="7" id="KW-0067">ATP-binding</keyword>
<dbReference type="InterPro" id="IPR003594">
    <property type="entry name" value="HATPase_dom"/>
</dbReference>
<dbReference type="Gene3D" id="3.30.565.10">
    <property type="entry name" value="Histidine kinase-like ATPase, C-terminal domain"/>
    <property type="match status" value="1"/>
</dbReference>
<evidence type="ECO:0000259" key="11">
    <source>
        <dbReference type="Pfam" id="PF07730"/>
    </source>
</evidence>
<dbReference type="InterPro" id="IPR050482">
    <property type="entry name" value="Sensor_HK_TwoCompSys"/>
</dbReference>
<evidence type="ECO:0000256" key="5">
    <source>
        <dbReference type="ARBA" id="ARBA00022741"/>
    </source>
</evidence>
<evidence type="ECO:0000256" key="6">
    <source>
        <dbReference type="ARBA" id="ARBA00022777"/>
    </source>
</evidence>
<dbReference type="CDD" id="cd16917">
    <property type="entry name" value="HATPase_UhpB-NarQ-NarX-like"/>
    <property type="match status" value="1"/>
</dbReference>
<feature type="transmembrane region" description="Helical" evidence="9">
    <location>
        <begin position="54"/>
        <end position="77"/>
    </location>
</feature>
<evidence type="ECO:0000313" key="12">
    <source>
        <dbReference type="EMBL" id="UNM14558.1"/>
    </source>
</evidence>
<comment type="catalytic activity">
    <reaction evidence="1">
        <text>ATP + protein L-histidine = ADP + protein N-phospho-L-histidine.</text>
        <dbReference type="EC" id="2.7.13.3"/>
    </reaction>
</comment>
<keyword evidence="5" id="KW-0547">Nucleotide-binding</keyword>
<dbReference type="InterPro" id="IPR036890">
    <property type="entry name" value="HATPase_C_sf"/>
</dbReference>
<dbReference type="InterPro" id="IPR011712">
    <property type="entry name" value="Sig_transdc_His_kin_sub3_dim/P"/>
</dbReference>
<keyword evidence="9" id="KW-0812">Transmembrane</keyword>
<gene>
    <name evidence="12" type="ORF">J4032_26590</name>
</gene>
<dbReference type="Gene3D" id="1.20.5.1930">
    <property type="match status" value="1"/>
</dbReference>
<organism evidence="12 13">
    <name type="scientific">Streptomyces formicae</name>
    <dbReference type="NCBI Taxonomy" id="1616117"/>
    <lineage>
        <taxon>Bacteria</taxon>
        <taxon>Bacillati</taxon>
        <taxon>Actinomycetota</taxon>
        <taxon>Actinomycetes</taxon>
        <taxon>Kitasatosporales</taxon>
        <taxon>Streptomycetaceae</taxon>
        <taxon>Streptomyces</taxon>
    </lineage>
</organism>
<dbReference type="RefSeq" id="WP_242334465.1">
    <property type="nucleotide sequence ID" value="NZ_CP071872.1"/>
</dbReference>
<evidence type="ECO:0000259" key="10">
    <source>
        <dbReference type="Pfam" id="PF02518"/>
    </source>
</evidence>
<dbReference type="EC" id="2.7.13.3" evidence="2"/>
<keyword evidence="9" id="KW-0472">Membrane</keyword>
<sequence>MDAVVVATVVAIGVANSWVKPSNGLLTGAPVGVVAAVSGLVGLLLWWRRRAPRAVAAAVLVGHAIAFTPTATAVALFTIGAQCARQPRTLIVAAVAACAADAVALLAGRDVDPREAGYTLVLAIGPLGVGYAVALRRDLEASARAQMAGMARERDLLVGRARGQERARIAREMHDVVAHRVANVVLLAGSLALPHAGRPDETVEKAERIRSEGRHALAELREVLEVLAPGRERTAARAPLPDATRLKDLAEGAAAVGQQVDLQIQGHPEALPDHVQRAIYRVVQEGLTNAAKHAPGAAVRVEVECGVDGVRIIVDNEAPKRAPEYLPSGRNGLIGLGERLALLDGRVEAGRHNGGFRVTAWIPQQPGTPV</sequence>
<evidence type="ECO:0000256" key="7">
    <source>
        <dbReference type="ARBA" id="ARBA00022840"/>
    </source>
</evidence>
<dbReference type="Proteomes" id="UP000828924">
    <property type="component" value="Chromosome"/>
</dbReference>
<keyword evidence="13" id="KW-1185">Reference proteome</keyword>
<dbReference type="EMBL" id="CP071872">
    <property type="protein sequence ID" value="UNM14558.1"/>
    <property type="molecule type" value="Genomic_DNA"/>
</dbReference>
<evidence type="ECO:0000256" key="8">
    <source>
        <dbReference type="ARBA" id="ARBA00023012"/>
    </source>
</evidence>
<dbReference type="PANTHER" id="PTHR24421:SF10">
    <property type="entry name" value="NITRATE_NITRITE SENSOR PROTEIN NARQ"/>
    <property type="match status" value="1"/>
</dbReference>
<accession>A0ABY3WXQ4</accession>
<keyword evidence="9" id="KW-1133">Transmembrane helix</keyword>
<feature type="transmembrane region" description="Helical" evidence="9">
    <location>
        <begin position="89"/>
        <end position="107"/>
    </location>
</feature>
<evidence type="ECO:0000256" key="2">
    <source>
        <dbReference type="ARBA" id="ARBA00012438"/>
    </source>
</evidence>
<keyword evidence="3" id="KW-0597">Phosphoprotein</keyword>
<name>A0ABY3WXQ4_9ACTN</name>
<dbReference type="Pfam" id="PF07730">
    <property type="entry name" value="HisKA_3"/>
    <property type="match status" value="1"/>
</dbReference>
<protein>
    <recommendedName>
        <fullName evidence="2">histidine kinase</fullName>
        <ecNumber evidence="2">2.7.13.3</ecNumber>
    </recommendedName>
</protein>
<feature type="domain" description="Histidine kinase/HSP90-like ATPase" evidence="10">
    <location>
        <begin position="276"/>
        <end position="365"/>
    </location>
</feature>
<dbReference type="PANTHER" id="PTHR24421">
    <property type="entry name" value="NITRATE/NITRITE SENSOR PROTEIN NARX-RELATED"/>
    <property type="match status" value="1"/>
</dbReference>
<dbReference type="SUPFAM" id="SSF55874">
    <property type="entry name" value="ATPase domain of HSP90 chaperone/DNA topoisomerase II/histidine kinase"/>
    <property type="match status" value="1"/>
</dbReference>
<evidence type="ECO:0000256" key="4">
    <source>
        <dbReference type="ARBA" id="ARBA00022679"/>
    </source>
</evidence>
<evidence type="ECO:0000313" key="13">
    <source>
        <dbReference type="Proteomes" id="UP000828924"/>
    </source>
</evidence>
<keyword evidence="6" id="KW-0418">Kinase</keyword>
<evidence type="ECO:0000256" key="3">
    <source>
        <dbReference type="ARBA" id="ARBA00022553"/>
    </source>
</evidence>
<feature type="transmembrane region" description="Helical" evidence="9">
    <location>
        <begin position="27"/>
        <end position="47"/>
    </location>
</feature>
<evidence type="ECO:0000256" key="1">
    <source>
        <dbReference type="ARBA" id="ARBA00000085"/>
    </source>
</evidence>
<feature type="transmembrane region" description="Helical" evidence="9">
    <location>
        <begin position="116"/>
        <end position="134"/>
    </location>
</feature>
<dbReference type="Pfam" id="PF02518">
    <property type="entry name" value="HATPase_c"/>
    <property type="match status" value="1"/>
</dbReference>
<evidence type="ECO:0000256" key="9">
    <source>
        <dbReference type="SAM" id="Phobius"/>
    </source>
</evidence>
<reference evidence="12 13" key="1">
    <citation type="submission" date="2021-03" db="EMBL/GenBank/DDBJ databases">
        <title>Complete genome of Streptomyces formicae strain 1H-GS9 (DSM 100524).</title>
        <authorList>
            <person name="Atanasov K.E."/>
            <person name="Altabella T."/>
            <person name="Ferrer A."/>
        </authorList>
    </citation>
    <scope>NUCLEOTIDE SEQUENCE [LARGE SCALE GENOMIC DNA]</scope>
    <source>
        <strain evidence="12 13">1H-GS9</strain>
    </source>
</reference>
<feature type="domain" description="Signal transduction histidine kinase subgroup 3 dimerisation and phosphoacceptor" evidence="11">
    <location>
        <begin position="165"/>
        <end position="230"/>
    </location>
</feature>